<evidence type="ECO:0000313" key="4">
    <source>
        <dbReference type="Proteomes" id="UP001595847"/>
    </source>
</evidence>
<proteinExistence type="predicted"/>
<evidence type="ECO:0000313" key="3">
    <source>
        <dbReference type="EMBL" id="MFC3999671.1"/>
    </source>
</evidence>
<dbReference type="InterPro" id="IPR007278">
    <property type="entry name" value="DUF397"/>
</dbReference>
<comment type="caution">
    <text evidence="3">The sequence shown here is derived from an EMBL/GenBank/DDBJ whole genome shotgun (WGS) entry which is preliminary data.</text>
</comment>
<evidence type="ECO:0000259" key="2">
    <source>
        <dbReference type="Pfam" id="PF04149"/>
    </source>
</evidence>
<organism evidence="3 4">
    <name type="scientific">Nocardiopsis sediminis</name>
    <dbReference type="NCBI Taxonomy" id="1778267"/>
    <lineage>
        <taxon>Bacteria</taxon>
        <taxon>Bacillati</taxon>
        <taxon>Actinomycetota</taxon>
        <taxon>Actinomycetes</taxon>
        <taxon>Streptosporangiales</taxon>
        <taxon>Nocardiopsidaceae</taxon>
        <taxon>Nocardiopsis</taxon>
    </lineage>
</organism>
<feature type="region of interest" description="Disordered" evidence="1">
    <location>
        <begin position="1"/>
        <end position="22"/>
    </location>
</feature>
<dbReference type="Proteomes" id="UP001595847">
    <property type="component" value="Unassembled WGS sequence"/>
</dbReference>
<evidence type="ECO:0000256" key="1">
    <source>
        <dbReference type="SAM" id="MobiDB-lite"/>
    </source>
</evidence>
<reference evidence="4" key="1">
    <citation type="journal article" date="2019" name="Int. J. Syst. Evol. Microbiol.">
        <title>The Global Catalogue of Microorganisms (GCM) 10K type strain sequencing project: providing services to taxonomists for standard genome sequencing and annotation.</title>
        <authorList>
            <consortium name="The Broad Institute Genomics Platform"/>
            <consortium name="The Broad Institute Genome Sequencing Center for Infectious Disease"/>
            <person name="Wu L."/>
            <person name="Ma J."/>
        </authorList>
    </citation>
    <scope>NUCLEOTIDE SEQUENCE [LARGE SCALE GENOMIC DNA]</scope>
    <source>
        <strain evidence="4">TBRC 1826</strain>
    </source>
</reference>
<gene>
    <name evidence="3" type="ORF">ACFOVU_27410</name>
</gene>
<dbReference type="EMBL" id="JBHSBH010000015">
    <property type="protein sequence ID" value="MFC3999671.1"/>
    <property type="molecule type" value="Genomic_DNA"/>
</dbReference>
<dbReference type="RefSeq" id="WP_378538180.1">
    <property type="nucleotide sequence ID" value="NZ_JBHSBH010000015.1"/>
</dbReference>
<protein>
    <submittedName>
        <fullName evidence="3">DUF397 domain-containing protein</fullName>
    </submittedName>
</protein>
<sequence length="66" mass="7001">MAANDPQRPTWRTSSYSGTGGGQCVEVAELNTGVGVRDSKSPDAAVLNFPHGAWAAFIRAAARRRL</sequence>
<feature type="domain" description="DUF397" evidence="2">
    <location>
        <begin position="10"/>
        <end position="61"/>
    </location>
</feature>
<accession>A0ABV8FXR0</accession>
<name>A0ABV8FXR0_9ACTN</name>
<dbReference type="Pfam" id="PF04149">
    <property type="entry name" value="DUF397"/>
    <property type="match status" value="1"/>
</dbReference>
<keyword evidence="4" id="KW-1185">Reference proteome</keyword>